<dbReference type="SUPFAM" id="SSF140990">
    <property type="entry name" value="FtsH protease domain-like"/>
    <property type="match status" value="1"/>
</dbReference>
<organism evidence="1 2">
    <name type="scientific">Niastella populi</name>
    <dbReference type="NCBI Taxonomy" id="550983"/>
    <lineage>
        <taxon>Bacteria</taxon>
        <taxon>Pseudomonadati</taxon>
        <taxon>Bacteroidota</taxon>
        <taxon>Chitinophagia</taxon>
        <taxon>Chitinophagales</taxon>
        <taxon>Chitinophagaceae</taxon>
        <taxon>Niastella</taxon>
    </lineage>
</organism>
<proteinExistence type="predicted"/>
<comment type="caution">
    <text evidence="1">The sequence shown here is derived from an EMBL/GenBank/DDBJ whole genome shotgun (WGS) entry which is preliminary data.</text>
</comment>
<evidence type="ECO:0000313" key="2">
    <source>
        <dbReference type="Proteomes" id="UP000192276"/>
    </source>
</evidence>
<dbReference type="STRING" id="550983.A4R26_05795"/>
<keyword evidence="2" id="KW-1185">Reference proteome</keyword>
<accession>A0A1V9F542</accession>
<evidence type="ECO:0000313" key="1">
    <source>
        <dbReference type="EMBL" id="OQP53498.1"/>
    </source>
</evidence>
<dbReference type="AlphaFoldDB" id="A0A1V9F542"/>
<dbReference type="GO" id="GO:0006508">
    <property type="term" value="P:proteolysis"/>
    <property type="evidence" value="ECO:0007669"/>
    <property type="project" value="InterPro"/>
</dbReference>
<name>A0A1V9F542_9BACT</name>
<reference evidence="2" key="1">
    <citation type="submission" date="2016-04" db="EMBL/GenBank/DDBJ databases">
        <authorList>
            <person name="Chen L."/>
            <person name="Zhuang W."/>
            <person name="Wang G."/>
        </authorList>
    </citation>
    <scope>NUCLEOTIDE SEQUENCE [LARGE SCALE GENOMIC DNA]</scope>
    <source>
        <strain evidence="2">208</strain>
    </source>
</reference>
<gene>
    <name evidence="1" type="ORF">A4R26_05795</name>
</gene>
<dbReference type="OrthoDB" id="8480552at2"/>
<dbReference type="GO" id="GO:0005524">
    <property type="term" value="F:ATP binding"/>
    <property type="evidence" value="ECO:0007669"/>
    <property type="project" value="InterPro"/>
</dbReference>
<dbReference type="GO" id="GO:0004222">
    <property type="term" value="F:metalloendopeptidase activity"/>
    <property type="evidence" value="ECO:0007669"/>
    <property type="project" value="InterPro"/>
</dbReference>
<dbReference type="EMBL" id="LWBP01000210">
    <property type="protein sequence ID" value="OQP53498.1"/>
    <property type="molecule type" value="Genomic_DNA"/>
</dbReference>
<dbReference type="RefSeq" id="WP_081169375.1">
    <property type="nucleotide sequence ID" value="NZ_LWBP01000210.1"/>
</dbReference>
<sequence>MIDKISNWIKGKLNRHNEKANPSDLRLITALHEAAHVVCAYLSKFHYLIGNVCLTSDLTGETFVTLSKSKLIVEGKAEMPGIENDCDVAIDAAIIFYAGFEAEKVYSHKSGISPDKSHSMNDYNYVDQLIVD</sequence>
<dbReference type="GO" id="GO:0004176">
    <property type="term" value="F:ATP-dependent peptidase activity"/>
    <property type="evidence" value="ECO:0007669"/>
    <property type="project" value="InterPro"/>
</dbReference>
<dbReference type="InterPro" id="IPR037219">
    <property type="entry name" value="Peptidase_M41-like"/>
</dbReference>
<evidence type="ECO:0008006" key="3">
    <source>
        <dbReference type="Google" id="ProtNLM"/>
    </source>
</evidence>
<protein>
    <recommendedName>
        <fullName evidence="3">Peptidase M41 domain-containing protein</fullName>
    </recommendedName>
</protein>
<dbReference type="Proteomes" id="UP000192276">
    <property type="component" value="Unassembled WGS sequence"/>
</dbReference>